<dbReference type="AlphaFoldDB" id="A0A5C8F1V3"/>
<dbReference type="EMBL" id="SAXY01000027">
    <property type="protein sequence ID" value="TXJ43708.1"/>
    <property type="molecule type" value="Genomic_DNA"/>
</dbReference>
<accession>A0A5C8F1V3</accession>
<sequence length="61" mass="7035">MSLLKDIFGRKKQIKCAVCGEAIQNDFKTKYLKLNGCFGLHMLHYECDKKINNLEKSIKGE</sequence>
<proteinExistence type="predicted"/>
<gene>
    <name evidence="1" type="ORF">EPJ72_03990</name>
</gene>
<dbReference type="Proteomes" id="UP000323176">
    <property type="component" value="Unassembled WGS sequence"/>
</dbReference>
<organism evidence="1 2">
    <name type="scientific">Brachyspira pilosicoli</name>
    <name type="common">Serpulina pilosicoli</name>
    <dbReference type="NCBI Taxonomy" id="52584"/>
    <lineage>
        <taxon>Bacteria</taxon>
        <taxon>Pseudomonadati</taxon>
        <taxon>Spirochaetota</taxon>
        <taxon>Spirochaetia</taxon>
        <taxon>Brachyspirales</taxon>
        <taxon>Brachyspiraceae</taxon>
        <taxon>Brachyspira</taxon>
    </lineage>
</organism>
<protein>
    <submittedName>
        <fullName evidence="1">Uncharacterized protein</fullName>
    </submittedName>
</protein>
<dbReference type="OrthoDB" id="9909197at2"/>
<name>A0A5C8F1V3_BRAPL</name>
<reference evidence="1 2" key="1">
    <citation type="journal article" date="1992" name="Lakartidningen">
        <title>[Penicillin V and not amoxicillin is the first choice preparation in acute otitis].</title>
        <authorList>
            <person name="Kamme C."/>
            <person name="Lundgren K."/>
            <person name="Prellner K."/>
        </authorList>
    </citation>
    <scope>NUCLEOTIDE SEQUENCE [LARGE SCALE GENOMIC DNA]</scope>
    <source>
        <strain evidence="1 2">PC5538III-hc</strain>
    </source>
</reference>
<evidence type="ECO:0000313" key="2">
    <source>
        <dbReference type="Proteomes" id="UP000323176"/>
    </source>
</evidence>
<comment type="caution">
    <text evidence="1">The sequence shown here is derived from an EMBL/GenBank/DDBJ whole genome shotgun (WGS) entry which is preliminary data.</text>
</comment>
<evidence type="ECO:0000313" key="1">
    <source>
        <dbReference type="EMBL" id="TXJ43708.1"/>
    </source>
</evidence>